<feature type="non-terminal residue" evidence="1">
    <location>
        <position position="112"/>
    </location>
</feature>
<reference evidence="1 2" key="1">
    <citation type="journal article" date="2019" name="Genome Biol. Evol.">
        <title>Insights into the evolution of the New World diploid cottons (Gossypium, subgenus Houzingenia) based on genome sequencing.</title>
        <authorList>
            <person name="Grover C.E."/>
            <person name="Arick M.A. 2nd"/>
            <person name="Thrash A."/>
            <person name="Conover J.L."/>
            <person name="Sanders W.S."/>
            <person name="Peterson D.G."/>
            <person name="Frelichowski J.E."/>
            <person name="Scheffler J.A."/>
            <person name="Scheffler B.E."/>
            <person name="Wendel J.F."/>
        </authorList>
    </citation>
    <scope>NUCLEOTIDE SEQUENCE [LARGE SCALE GENOMIC DNA]</scope>
    <source>
        <strain evidence="1">8</strain>
        <tissue evidence="1">Leaf</tissue>
    </source>
</reference>
<name>A0A7J9DGM4_9ROSI</name>
<accession>A0A7J9DGM4</accession>
<dbReference type="AlphaFoldDB" id="A0A7J9DGM4"/>
<organism evidence="1 2">
    <name type="scientific">Gossypium trilobum</name>
    <dbReference type="NCBI Taxonomy" id="34281"/>
    <lineage>
        <taxon>Eukaryota</taxon>
        <taxon>Viridiplantae</taxon>
        <taxon>Streptophyta</taxon>
        <taxon>Embryophyta</taxon>
        <taxon>Tracheophyta</taxon>
        <taxon>Spermatophyta</taxon>
        <taxon>Magnoliopsida</taxon>
        <taxon>eudicotyledons</taxon>
        <taxon>Gunneridae</taxon>
        <taxon>Pentapetalae</taxon>
        <taxon>rosids</taxon>
        <taxon>malvids</taxon>
        <taxon>Malvales</taxon>
        <taxon>Malvaceae</taxon>
        <taxon>Malvoideae</taxon>
        <taxon>Gossypium</taxon>
    </lineage>
</organism>
<sequence>MPFEQEIGDVEGIHKLKEVIFDLHYRNVMDVEQILNYPSENESLMESPTDEEIIQGVMDVPANDEQDLNDSNALPHVSPKEAFLAVDTLKNYLIQFEKNIPDLVYALLKVKD</sequence>
<evidence type="ECO:0000313" key="1">
    <source>
        <dbReference type="EMBL" id="MBA0759866.1"/>
    </source>
</evidence>
<dbReference type="Proteomes" id="UP000593568">
    <property type="component" value="Unassembled WGS sequence"/>
</dbReference>
<dbReference type="EMBL" id="JABEZW010000002">
    <property type="protein sequence ID" value="MBA0759866.1"/>
    <property type="molecule type" value="Genomic_DNA"/>
</dbReference>
<gene>
    <name evidence="1" type="ORF">Gotri_022679</name>
</gene>
<keyword evidence="2" id="KW-1185">Reference proteome</keyword>
<protein>
    <submittedName>
        <fullName evidence="1">Uncharacterized protein</fullName>
    </submittedName>
</protein>
<proteinExistence type="predicted"/>
<evidence type="ECO:0000313" key="2">
    <source>
        <dbReference type="Proteomes" id="UP000593568"/>
    </source>
</evidence>
<comment type="caution">
    <text evidence="1">The sequence shown here is derived from an EMBL/GenBank/DDBJ whole genome shotgun (WGS) entry which is preliminary data.</text>
</comment>